<keyword evidence="2" id="KW-0472">Membrane</keyword>
<dbReference type="OrthoDB" id="5171781at2"/>
<dbReference type="RefSeq" id="WP_157695439.1">
    <property type="nucleotide sequence ID" value="NZ_LT629710.1"/>
</dbReference>
<sequence>MGRHANAESRRRVAAWPIVVAVAVLLVAGLTTAYFVIIDPGKKTAACTGSTVLPVTASPGAAKAVTDAAAAFNATAPVARSTCVSVSVTTTDGAEAAAALASGWTGQSTPAPGLWVVDTTSDVKLVDASRSAMTAGHTNTPLGTSPVVLAVRAAPSTAVSWSSLADGTSSLVLAVPDPKANRASVDALESLVAASNGRTTAIDDAAVTGASSTLQRLAGASTGAPDTTAAALAGLAAGTGGYTAVPVLESQLGSYNATSSTPLTAVYPTGPTAGDEIIPIPLTATWVTNAMSDAAAAFDGFLSDAKGLAVLAADHLRTSAASTTVPGVDLTTKVIALPDAPAQTRTALQSAWAAASGSTSPSADPSPSSATLPVSSAPATAPTVTTTPTPAQTSTPTKTPNTTAPATTRTTPTKTAPTTKPTPTVKTTPAAAGPAVTLVLDTSGSMDTVQGNQQRITWMQSAVNAVIGASPSDQFGLWSFSTDDGSSGYTKRVPLGPLTDSIAGGTRAAAITSAVNALTPGGDSWTYGAIKAAYADAVDSAVAGRPNRVVVVTDGQDTTPGLSRAALIADVSALAAQNKNVVLDIVGLSADVSADAMSQVAAAGGGKYTQLTDLSTLKSTLSGLTAP</sequence>
<keyword evidence="5" id="KW-1185">Reference proteome</keyword>
<keyword evidence="2" id="KW-1133">Transmembrane helix</keyword>
<accession>A0A1H0Q3B7</accession>
<feature type="region of interest" description="Disordered" evidence="1">
    <location>
        <begin position="356"/>
        <end position="430"/>
    </location>
</feature>
<evidence type="ECO:0000313" key="4">
    <source>
        <dbReference type="EMBL" id="SDP11892.1"/>
    </source>
</evidence>
<dbReference type="EMBL" id="LT629710">
    <property type="protein sequence ID" value="SDP11892.1"/>
    <property type="molecule type" value="Genomic_DNA"/>
</dbReference>
<gene>
    <name evidence="4" type="ORF">SAMN04515671_2977</name>
</gene>
<feature type="transmembrane region" description="Helical" evidence="2">
    <location>
        <begin position="12"/>
        <end position="37"/>
    </location>
</feature>
<keyword evidence="2" id="KW-0812">Transmembrane</keyword>
<evidence type="ECO:0000259" key="3">
    <source>
        <dbReference type="PROSITE" id="PS50234"/>
    </source>
</evidence>
<evidence type="ECO:0000313" key="5">
    <source>
        <dbReference type="Proteomes" id="UP000198741"/>
    </source>
</evidence>
<reference evidence="4 5" key="1">
    <citation type="submission" date="2016-10" db="EMBL/GenBank/DDBJ databases">
        <authorList>
            <person name="de Groot N.N."/>
        </authorList>
    </citation>
    <scope>NUCLEOTIDE SEQUENCE [LARGE SCALE GENOMIC DNA]</scope>
    <source>
        <strain evidence="5">P4-7,KCTC 19426,CECT 7604</strain>
    </source>
</reference>
<evidence type="ECO:0000256" key="1">
    <source>
        <dbReference type="SAM" id="MobiDB-lite"/>
    </source>
</evidence>
<dbReference type="SUPFAM" id="SSF53300">
    <property type="entry name" value="vWA-like"/>
    <property type="match status" value="1"/>
</dbReference>
<dbReference type="AlphaFoldDB" id="A0A1H0Q3B7"/>
<dbReference type="InterPro" id="IPR036465">
    <property type="entry name" value="vWFA_dom_sf"/>
</dbReference>
<evidence type="ECO:0000256" key="2">
    <source>
        <dbReference type="SAM" id="Phobius"/>
    </source>
</evidence>
<dbReference type="Pfam" id="PF13519">
    <property type="entry name" value="VWA_2"/>
    <property type="match status" value="1"/>
</dbReference>
<feature type="domain" description="VWFA" evidence="3">
    <location>
        <begin position="435"/>
        <end position="624"/>
    </location>
</feature>
<dbReference type="PROSITE" id="PS50234">
    <property type="entry name" value="VWFA"/>
    <property type="match status" value="1"/>
</dbReference>
<dbReference type="STRING" id="1090615.SAMN04515671_2977"/>
<organism evidence="4 5">
    <name type="scientific">Nakamurella panacisegetis</name>
    <dbReference type="NCBI Taxonomy" id="1090615"/>
    <lineage>
        <taxon>Bacteria</taxon>
        <taxon>Bacillati</taxon>
        <taxon>Actinomycetota</taxon>
        <taxon>Actinomycetes</taxon>
        <taxon>Nakamurellales</taxon>
        <taxon>Nakamurellaceae</taxon>
        <taxon>Nakamurella</taxon>
    </lineage>
</organism>
<protein>
    <submittedName>
        <fullName evidence="4">von Willebrand factor type A domain-containing protein</fullName>
    </submittedName>
</protein>
<name>A0A1H0Q3B7_9ACTN</name>
<dbReference type="SUPFAM" id="SSF53850">
    <property type="entry name" value="Periplasmic binding protein-like II"/>
    <property type="match status" value="1"/>
</dbReference>
<dbReference type="InterPro" id="IPR002035">
    <property type="entry name" value="VWF_A"/>
</dbReference>
<dbReference type="Proteomes" id="UP000198741">
    <property type="component" value="Chromosome I"/>
</dbReference>
<proteinExistence type="predicted"/>
<dbReference type="SMART" id="SM00327">
    <property type="entry name" value="VWA"/>
    <property type="match status" value="1"/>
</dbReference>
<dbReference type="Gene3D" id="3.40.50.410">
    <property type="entry name" value="von Willebrand factor, type A domain"/>
    <property type="match status" value="1"/>
</dbReference>